<reference evidence="4" key="1">
    <citation type="submission" date="2021-02" db="EMBL/GenBank/DDBJ databases">
        <authorList>
            <person name="Nowell W R."/>
        </authorList>
    </citation>
    <scope>NUCLEOTIDE SEQUENCE</scope>
</reference>
<comment type="caution">
    <text evidence="4">The sequence shown here is derived from an EMBL/GenBank/DDBJ whole genome shotgun (WGS) entry which is preliminary data.</text>
</comment>
<feature type="non-terminal residue" evidence="4">
    <location>
        <position position="1"/>
    </location>
</feature>
<accession>A0A821X7F7</accession>
<dbReference type="Gene3D" id="2.70.20.10">
    <property type="entry name" value="Topoisomerase I, domain 3"/>
    <property type="match status" value="1"/>
</dbReference>
<dbReference type="InterPro" id="IPR023405">
    <property type="entry name" value="Topo_IA_core_domain"/>
</dbReference>
<feature type="domain" description="Topo IA-type catalytic" evidence="3">
    <location>
        <begin position="1"/>
        <end position="80"/>
    </location>
</feature>
<dbReference type="InterPro" id="IPR013825">
    <property type="entry name" value="Topo_IA_cen_sub2"/>
</dbReference>
<sequence length="80" mass="9693">RFQTLRLQRLFGFDSKQVISYGSCQFPTLGFIVERYLQRENFISEPFWKIAVEHQTEAGEFCEFTWERNRLFEHQPCLVI</sequence>
<dbReference type="PANTHER" id="PTHR11390">
    <property type="entry name" value="PROKARYOTIC DNA TOPOISOMERASE"/>
    <property type="match status" value="1"/>
</dbReference>
<dbReference type="AlphaFoldDB" id="A0A821X7F7"/>
<dbReference type="Pfam" id="PF01131">
    <property type="entry name" value="Topoisom_bac"/>
    <property type="match status" value="1"/>
</dbReference>
<dbReference type="EMBL" id="CAJOBP010088013">
    <property type="protein sequence ID" value="CAF4937560.1"/>
    <property type="molecule type" value="Genomic_DNA"/>
</dbReference>
<organism evidence="4 5">
    <name type="scientific">Rotaria socialis</name>
    <dbReference type="NCBI Taxonomy" id="392032"/>
    <lineage>
        <taxon>Eukaryota</taxon>
        <taxon>Metazoa</taxon>
        <taxon>Spiralia</taxon>
        <taxon>Gnathifera</taxon>
        <taxon>Rotifera</taxon>
        <taxon>Eurotatoria</taxon>
        <taxon>Bdelloidea</taxon>
        <taxon>Philodinida</taxon>
        <taxon>Philodinidae</taxon>
        <taxon>Rotaria</taxon>
    </lineage>
</organism>
<dbReference type="Gene3D" id="1.10.460.10">
    <property type="entry name" value="Topoisomerase I, domain 2"/>
    <property type="match status" value="1"/>
</dbReference>
<comment type="catalytic activity">
    <reaction evidence="2">
        <text>ATP-independent breakage of single-stranded DNA, followed by passage and rejoining.</text>
        <dbReference type="EC" id="5.6.2.1"/>
    </reaction>
</comment>
<comment type="function">
    <text evidence="2">Introduces a single-strand break via transesterification at a target site in duplex DNA. Releases the supercoiling and torsional tension of DNA introduced during the DNA replication and transcription by transiently cleaving and rejoining one strand of the DNA duplex. The scissile phosphodiester is attacked by the catalytic tyrosine of the enzyme, resulting in the formation of a DNA-(5'-phosphotyrosyl)-enzyme intermediate and the expulsion of a 3'-OH DNA strand.</text>
</comment>
<evidence type="ECO:0000259" key="3">
    <source>
        <dbReference type="PROSITE" id="PS52039"/>
    </source>
</evidence>
<dbReference type="GO" id="GO:0031422">
    <property type="term" value="C:RecQ family helicase-topoisomerase III complex"/>
    <property type="evidence" value="ECO:0007669"/>
    <property type="project" value="TreeGrafter"/>
</dbReference>
<proteinExistence type="inferred from homology"/>
<dbReference type="PROSITE" id="PS52039">
    <property type="entry name" value="TOPO_IA_2"/>
    <property type="match status" value="1"/>
</dbReference>
<keyword evidence="2" id="KW-0238">DNA-binding</keyword>
<dbReference type="GO" id="GO:0006281">
    <property type="term" value="P:DNA repair"/>
    <property type="evidence" value="ECO:0007669"/>
    <property type="project" value="TreeGrafter"/>
</dbReference>
<keyword evidence="5" id="KW-1185">Reference proteome</keyword>
<dbReference type="InterPro" id="IPR013824">
    <property type="entry name" value="Topo_IA_cen_sub1"/>
</dbReference>
<dbReference type="InterPro" id="IPR000380">
    <property type="entry name" value="Topo_IA"/>
</dbReference>
<comment type="similarity">
    <text evidence="2">Belongs to the type IA topoisomerase family.</text>
</comment>
<dbReference type="GO" id="GO:0005634">
    <property type="term" value="C:nucleus"/>
    <property type="evidence" value="ECO:0007669"/>
    <property type="project" value="TreeGrafter"/>
</dbReference>
<keyword evidence="1 2" id="KW-0413">Isomerase</keyword>
<dbReference type="InterPro" id="IPR003601">
    <property type="entry name" value="Topo_IA_2"/>
</dbReference>
<name>A0A821X7F7_9BILA</name>
<dbReference type="GO" id="GO:0006310">
    <property type="term" value="P:DNA recombination"/>
    <property type="evidence" value="ECO:0007669"/>
    <property type="project" value="TreeGrafter"/>
</dbReference>
<feature type="non-terminal residue" evidence="4">
    <location>
        <position position="80"/>
    </location>
</feature>
<dbReference type="InterPro" id="IPR013497">
    <property type="entry name" value="Topo_IA_cen"/>
</dbReference>
<dbReference type="GO" id="GO:0006265">
    <property type="term" value="P:DNA topological change"/>
    <property type="evidence" value="ECO:0007669"/>
    <property type="project" value="InterPro"/>
</dbReference>
<evidence type="ECO:0000256" key="1">
    <source>
        <dbReference type="ARBA" id="ARBA00023235"/>
    </source>
</evidence>
<dbReference type="GO" id="GO:0003677">
    <property type="term" value="F:DNA binding"/>
    <property type="evidence" value="ECO:0007669"/>
    <property type="project" value="UniProtKB-KW"/>
</dbReference>
<gene>
    <name evidence="4" type="ORF">UJA718_LOCUS47171</name>
</gene>
<dbReference type="SMART" id="SM00436">
    <property type="entry name" value="TOP1Bc"/>
    <property type="match status" value="1"/>
</dbReference>
<evidence type="ECO:0000313" key="4">
    <source>
        <dbReference type="EMBL" id="CAF4937560.1"/>
    </source>
</evidence>
<dbReference type="EC" id="5.6.2.1" evidence="2"/>
<keyword evidence="2" id="KW-0799">Topoisomerase</keyword>
<dbReference type="SUPFAM" id="SSF56712">
    <property type="entry name" value="Prokaryotic type I DNA topoisomerase"/>
    <property type="match status" value="1"/>
</dbReference>
<dbReference type="PANTHER" id="PTHR11390:SF21">
    <property type="entry name" value="DNA TOPOISOMERASE 3-ALPHA"/>
    <property type="match status" value="1"/>
</dbReference>
<protein>
    <recommendedName>
        <fullName evidence="2">DNA topoisomerase</fullName>
        <ecNumber evidence="2">5.6.2.1</ecNumber>
    </recommendedName>
</protein>
<dbReference type="GO" id="GO:0003917">
    <property type="term" value="F:DNA topoisomerase type I (single strand cut, ATP-independent) activity"/>
    <property type="evidence" value="ECO:0007669"/>
    <property type="project" value="UniProtKB-EC"/>
</dbReference>
<evidence type="ECO:0000313" key="5">
    <source>
        <dbReference type="Proteomes" id="UP000663873"/>
    </source>
</evidence>
<dbReference type="Proteomes" id="UP000663873">
    <property type="component" value="Unassembled WGS sequence"/>
</dbReference>
<evidence type="ECO:0000256" key="2">
    <source>
        <dbReference type="RuleBase" id="RU362092"/>
    </source>
</evidence>